<keyword evidence="3" id="KW-0132">Cell division</keyword>
<dbReference type="EMBL" id="AP023366">
    <property type="protein sequence ID" value="BCJ86070.1"/>
    <property type="molecule type" value="Genomic_DNA"/>
</dbReference>
<name>A0A7I8DC33_9BACL</name>
<keyword evidence="5 8" id="KW-1133">Transmembrane helix</keyword>
<organism evidence="10 11">
    <name type="scientific">Effusibacillus dendaii</name>
    <dbReference type="NCBI Taxonomy" id="2743772"/>
    <lineage>
        <taxon>Bacteria</taxon>
        <taxon>Bacillati</taxon>
        <taxon>Bacillota</taxon>
        <taxon>Bacilli</taxon>
        <taxon>Bacillales</taxon>
        <taxon>Alicyclobacillaceae</taxon>
        <taxon>Effusibacillus</taxon>
    </lineage>
</organism>
<sequence length="262" mass="29655">MVMPLYLWRHLTVAEEKRKPRRKALILLVIFFLGIAVSVFFKSPLSKVRSVQVTGNSQVSADEILKASAVQIGMNWWQVKADQIDKQVESQIPLIQKADVAVKFPGNVVIAVAEKSVAAVLIHQGVYYRLLTDGTVYDKMKSLTGTSLPLLVSDRSFPVEIGKQIPDADVQKFCQQVVNINRTLLDQFSYFQIQNGNLWSAWTVDDFEIRYPPGDLSTTLSIYDKFWKQQLAKDNKPPGIIYIYGADEAWYEKRASAPAKKE</sequence>
<evidence type="ECO:0000259" key="9">
    <source>
        <dbReference type="PROSITE" id="PS51779"/>
    </source>
</evidence>
<dbReference type="GO" id="GO:0051301">
    <property type="term" value="P:cell division"/>
    <property type="evidence" value="ECO:0007669"/>
    <property type="project" value="UniProtKB-KW"/>
</dbReference>
<dbReference type="Proteomes" id="UP000593802">
    <property type="component" value="Chromosome"/>
</dbReference>
<evidence type="ECO:0000256" key="2">
    <source>
        <dbReference type="ARBA" id="ARBA00022475"/>
    </source>
</evidence>
<evidence type="ECO:0000256" key="6">
    <source>
        <dbReference type="ARBA" id="ARBA00023136"/>
    </source>
</evidence>
<dbReference type="PANTHER" id="PTHR37820:SF1">
    <property type="entry name" value="CELL DIVISION PROTEIN FTSQ"/>
    <property type="match status" value="1"/>
</dbReference>
<keyword evidence="6 8" id="KW-0472">Membrane</keyword>
<evidence type="ECO:0000256" key="5">
    <source>
        <dbReference type="ARBA" id="ARBA00022989"/>
    </source>
</evidence>
<evidence type="ECO:0000256" key="1">
    <source>
        <dbReference type="ARBA" id="ARBA00004370"/>
    </source>
</evidence>
<comment type="subcellular location">
    <subcellularLocation>
        <location evidence="1">Membrane</location>
    </subcellularLocation>
</comment>
<feature type="domain" description="POTRA" evidence="9">
    <location>
        <begin position="46"/>
        <end position="115"/>
    </location>
</feature>
<dbReference type="InterPro" id="IPR013685">
    <property type="entry name" value="POTRA_FtsQ_type"/>
</dbReference>
<protein>
    <recommendedName>
        <fullName evidence="9">POTRA domain-containing protein</fullName>
    </recommendedName>
</protein>
<keyword evidence="11" id="KW-1185">Reference proteome</keyword>
<keyword evidence="4 8" id="KW-0812">Transmembrane</keyword>
<evidence type="ECO:0000256" key="4">
    <source>
        <dbReference type="ARBA" id="ARBA00022692"/>
    </source>
</evidence>
<proteinExistence type="predicted"/>
<dbReference type="Gene3D" id="3.40.50.10960">
    <property type="match status" value="1"/>
</dbReference>
<dbReference type="PROSITE" id="PS51779">
    <property type="entry name" value="POTRA"/>
    <property type="match status" value="1"/>
</dbReference>
<dbReference type="InterPro" id="IPR034746">
    <property type="entry name" value="POTRA"/>
</dbReference>
<evidence type="ECO:0000256" key="7">
    <source>
        <dbReference type="ARBA" id="ARBA00023306"/>
    </source>
</evidence>
<evidence type="ECO:0000256" key="8">
    <source>
        <dbReference type="SAM" id="Phobius"/>
    </source>
</evidence>
<reference evidence="10 11" key="1">
    <citation type="submission" date="2020-08" db="EMBL/GenBank/DDBJ databases">
        <title>Complete Genome Sequence of Effusibacillus dendaii Strain skT53, Isolated from Farmland soil.</title>
        <authorList>
            <person name="Konishi T."/>
            <person name="Kawasaki H."/>
        </authorList>
    </citation>
    <scope>NUCLEOTIDE SEQUENCE [LARGE SCALE GENOMIC DNA]</scope>
    <source>
        <strain evidence="11">skT53</strain>
    </source>
</reference>
<feature type="transmembrane region" description="Helical" evidence="8">
    <location>
        <begin position="24"/>
        <end position="41"/>
    </location>
</feature>
<evidence type="ECO:0000313" key="11">
    <source>
        <dbReference type="Proteomes" id="UP000593802"/>
    </source>
</evidence>
<dbReference type="KEGG" id="eff:skT53_10550"/>
<accession>A0A7I8DC33</accession>
<evidence type="ECO:0000256" key="3">
    <source>
        <dbReference type="ARBA" id="ARBA00022618"/>
    </source>
</evidence>
<keyword evidence="7" id="KW-0131">Cell cycle</keyword>
<dbReference type="Pfam" id="PF08478">
    <property type="entry name" value="POTRA_1"/>
    <property type="match status" value="1"/>
</dbReference>
<dbReference type="Gene3D" id="3.10.20.310">
    <property type="entry name" value="membrane protein fhac"/>
    <property type="match status" value="1"/>
</dbReference>
<evidence type="ECO:0000313" key="10">
    <source>
        <dbReference type="EMBL" id="BCJ86070.1"/>
    </source>
</evidence>
<dbReference type="PANTHER" id="PTHR37820">
    <property type="entry name" value="CELL DIVISION PROTEIN DIVIB"/>
    <property type="match status" value="1"/>
</dbReference>
<keyword evidence="2" id="KW-1003">Cell membrane</keyword>
<gene>
    <name evidence="10" type="ORF">skT53_10550</name>
</gene>
<dbReference type="InterPro" id="IPR050487">
    <property type="entry name" value="FtsQ_DivIB"/>
</dbReference>
<dbReference type="GO" id="GO:0005886">
    <property type="term" value="C:plasma membrane"/>
    <property type="evidence" value="ECO:0007669"/>
    <property type="project" value="TreeGrafter"/>
</dbReference>
<dbReference type="AlphaFoldDB" id="A0A7I8DC33"/>